<evidence type="ECO:0000313" key="3">
    <source>
        <dbReference type="Proteomes" id="UP001255601"/>
    </source>
</evidence>
<evidence type="ECO:0000313" key="2">
    <source>
        <dbReference type="EMBL" id="MDR6100502.1"/>
    </source>
</evidence>
<accession>A0AAJ2B9D3</accession>
<sequence>MTFRRSVILLAVVTASALFGQAAAQDGYRFDLKLTTPDARHDPDDVWSDDDLAFIRQLGQTPSIYTARLKTPAGEWLLSQTNGDCNMQGMCTALLLLRKAGTKPVEMANPQLPLGGSATLSLNYKKLFTHEIDQNGKPLDGTYDMAPIE</sequence>
<dbReference type="AlphaFoldDB" id="A0AAJ2B9D3"/>
<reference evidence="2" key="1">
    <citation type="submission" date="2023-08" db="EMBL/GenBank/DDBJ databases">
        <title>Functional and genomic diversity of the sorghum phyllosphere microbiome.</title>
        <authorList>
            <person name="Shade A."/>
        </authorList>
    </citation>
    <scope>NUCLEOTIDE SEQUENCE</scope>
    <source>
        <strain evidence="2">SORGH_AS_0974</strain>
    </source>
</reference>
<comment type="caution">
    <text evidence="2">The sequence shown here is derived from an EMBL/GenBank/DDBJ whole genome shotgun (WGS) entry which is preliminary data.</text>
</comment>
<feature type="signal peptide" evidence="1">
    <location>
        <begin position="1"/>
        <end position="24"/>
    </location>
</feature>
<protein>
    <submittedName>
        <fullName evidence="2">Uncharacterized protein</fullName>
    </submittedName>
</protein>
<dbReference type="RefSeq" id="WP_309769563.1">
    <property type="nucleotide sequence ID" value="NZ_JAVIZC010000001.1"/>
</dbReference>
<organism evidence="2 3">
    <name type="scientific">Agrobacterium larrymoorei</name>
    <dbReference type="NCBI Taxonomy" id="160699"/>
    <lineage>
        <taxon>Bacteria</taxon>
        <taxon>Pseudomonadati</taxon>
        <taxon>Pseudomonadota</taxon>
        <taxon>Alphaproteobacteria</taxon>
        <taxon>Hyphomicrobiales</taxon>
        <taxon>Rhizobiaceae</taxon>
        <taxon>Rhizobium/Agrobacterium group</taxon>
        <taxon>Agrobacterium</taxon>
    </lineage>
</organism>
<feature type="chain" id="PRO_5042527314" evidence="1">
    <location>
        <begin position="25"/>
        <end position="149"/>
    </location>
</feature>
<dbReference type="Proteomes" id="UP001255601">
    <property type="component" value="Unassembled WGS sequence"/>
</dbReference>
<evidence type="ECO:0000256" key="1">
    <source>
        <dbReference type="SAM" id="SignalP"/>
    </source>
</evidence>
<proteinExistence type="predicted"/>
<keyword evidence="1" id="KW-0732">Signal</keyword>
<name>A0AAJ2B9D3_9HYPH</name>
<gene>
    <name evidence="2" type="ORF">QE369_000680</name>
</gene>
<dbReference type="EMBL" id="JAVIZC010000001">
    <property type="protein sequence ID" value="MDR6100502.1"/>
    <property type="molecule type" value="Genomic_DNA"/>
</dbReference>